<feature type="compositionally biased region" description="Polar residues" evidence="1">
    <location>
        <begin position="55"/>
        <end position="76"/>
    </location>
</feature>
<reference evidence="3" key="1">
    <citation type="submission" date="2013-01" db="EMBL/GenBank/DDBJ databases">
        <title>Draft Genome Sequence of a Mulberry Tree, Morus notabilis C.K. Schneid.</title>
        <authorList>
            <person name="He N."/>
            <person name="Zhao S."/>
        </authorList>
    </citation>
    <scope>NUCLEOTIDE SEQUENCE</scope>
</reference>
<feature type="compositionally biased region" description="Acidic residues" evidence="1">
    <location>
        <begin position="85"/>
        <end position="97"/>
    </location>
</feature>
<protein>
    <submittedName>
        <fullName evidence="2">Uncharacterized protein</fullName>
    </submittedName>
</protein>
<dbReference type="AlphaFoldDB" id="W9RXE7"/>
<evidence type="ECO:0000313" key="2">
    <source>
        <dbReference type="EMBL" id="EXC16353.1"/>
    </source>
</evidence>
<accession>W9RXE7</accession>
<gene>
    <name evidence="2" type="ORF">L484_006560</name>
</gene>
<feature type="region of interest" description="Disordered" evidence="1">
    <location>
        <begin position="55"/>
        <end position="97"/>
    </location>
</feature>
<keyword evidence="3" id="KW-1185">Reference proteome</keyword>
<name>W9RXE7_9ROSA</name>
<evidence type="ECO:0000313" key="3">
    <source>
        <dbReference type="Proteomes" id="UP000030645"/>
    </source>
</evidence>
<proteinExistence type="predicted"/>
<dbReference type="Proteomes" id="UP000030645">
    <property type="component" value="Unassembled WGS sequence"/>
</dbReference>
<evidence type="ECO:0000256" key="1">
    <source>
        <dbReference type="SAM" id="MobiDB-lite"/>
    </source>
</evidence>
<organism evidence="2 3">
    <name type="scientific">Morus notabilis</name>
    <dbReference type="NCBI Taxonomy" id="981085"/>
    <lineage>
        <taxon>Eukaryota</taxon>
        <taxon>Viridiplantae</taxon>
        <taxon>Streptophyta</taxon>
        <taxon>Embryophyta</taxon>
        <taxon>Tracheophyta</taxon>
        <taxon>Spermatophyta</taxon>
        <taxon>Magnoliopsida</taxon>
        <taxon>eudicotyledons</taxon>
        <taxon>Gunneridae</taxon>
        <taxon>Pentapetalae</taxon>
        <taxon>rosids</taxon>
        <taxon>fabids</taxon>
        <taxon>Rosales</taxon>
        <taxon>Moraceae</taxon>
        <taxon>Moreae</taxon>
        <taxon>Morus</taxon>
    </lineage>
</organism>
<sequence>MCCVVNDNNINNDNSLVGDLRDDYTMCPAPLAICAQQDIFGPNIHALQINKQNTDINPTPITDTNPMSITSSNPTLEETMREKVPDEDDDLPEGSEM</sequence>
<dbReference type="EMBL" id="KE345790">
    <property type="protein sequence ID" value="EXC16353.1"/>
    <property type="molecule type" value="Genomic_DNA"/>
</dbReference>